<dbReference type="AlphaFoldDB" id="A0A1D1W5R9"/>
<evidence type="ECO:0000313" key="1">
    <source>
        <dbReference type="EMBL" id="GAV08781.1"/>
    </source>
</evidence>
<gene>
    <name evidence="1" type="primary">RvY_18426</name>
    <name evidence="1" type="synonym">RvY_18426.2</name>
    <name evidence="1" type="ORF">RvY_18426-2</name>
</gene>
<evidence type="ECO:0000313" key="2">
    <source>
        <dbReference type="Proteomes" id="UP000186922"/>
    </source>
</evidence>
<protein>
    <submittedName>
        <fullName evidence="1">Uncharacterized protein</fullName>
    </submittedName>
</protein>
<name>A0A1D1W5R9_RAMVA</name>
<comment type="caution">
    <text evidence="1">The sequence shown here is derived from an EMBL/GenBank/DDBJ whole genome shotgun (WGS) entry which is preliminary data.</text>
</comment>
<dbReference type="Proteomes" id="UP000186922">
    <property type="component" value="Unassembled WGS sequence"/>
</dbReference>
<organism evidence="1 2">
    <name type="scientific">Ramazzottius varieornatus</name>
    <name type="common">Water bear</name>
    <name type="synonym">Tardigrade</name>
    <dbReference type="NCBI Taxonomy" id="947166"/>
    <lineage>
        <taxon>Eukaryota</taxon>
        <taxon>Metazoa</taxon>
        <taxon>Ecdysozoa</taxon>
        <taxon>Tardigrada</taxon>
        <taxon>Eutardigrada</taxon>
        <taxon>Parachela</taxon>
        <taxon>Hypsibioidea</taxon>
        <taxon>Ramazzottiidae</taxon>
        <taxon>Ramazzottius</taxon>
    </lineage>
</organism>
<sequence>MLEPFMDGAKGAGNPMPIMPAGIPDGRIWSELGRPRLPGELAEPRACVLLFHPFWPRHSERASTSKIAPDSMAEDIVENHQLATALFLVDTELNTTLELDDRKAND</sequence>
<keyword evidence="2" id="KW-1185">Reference proteome</keyword>
<proteinExistence type="predicted"/>
<accession>A0A1D1W5R9</accession>
<reference evidence="1 2" key="1">
    <citation type="journal article" date="2016" name="Nat. Commun.">
        <title>Extremotolerant tardigrade genome and improved radiotolerance of human cultured cells by tardigrade-unique protein.</title>
        <authorList>
            <person name="Hashimoto T."/>
            <person name="Horikawa D.D."/>
            <person name="Saito Y."/>
            <person name="Kuwahara H."/>
            <person name="Kozuka-Hata H."/>
            <person name="Shin-I T."/>
            <person name="Minakuchi Y."/>
            <person name="Ohishi K."/>
            <person name="Motoyama A."/>
            <person name="Aizu T."/>
            <person name="Enomoto A."/>
            <person name="Kondo K."/>
            <person name="Tanaka S."/>
            <person name="Hara Y."/>
            <person name="Koshikawa S."/>
            <person name="Sagara H."/>
            <person name="Miura T."/>
            <person name="Yokobori S."/>
            <person name="Miyagawa K."/>
            <person name="Suzuki Y."/>
            <person name="Kubo T."/>
            <person name="Oyama M."/>
            <person name="Kohara Y."/>
            <person name="Fujiyama A."/>
            <person name="Arakawa K."/>
            <person name="Katayama T."/>
            <person name="Toyoda A."/>
            <person name="Kunieda T."/>
        </authorList>
    </citation>
    <scope>NUCLEOTIDE SEQUENCE [LARGE SCALE GENOMIC DNA]</scope>
    <source>
        <strain evidence="1 2">YOKOZUNA-1</strain>
    </source>
</reference>
<dbReference type="EMBL" id="BDGG01000019">
    <property type="protein sequence ID" value="GAV08781.1"/>
    <property type="molecule type" value="Genomic_DNA"/>
</dbReference>